<gene>
    <name evidence="3" type="ORF">Pla144_15030</name>
</gene>
<name>A0A5C6CYZ2_9BACT</name>
<organism evidence="3 4">
    <name type="scientific">Bythopirellula polymerisocia</name>
    <dbReference type="NCBI Taxonomy" id="2528003"/>
    <lineage>
        <taxon>Bacteria</taxon>
        <taxon>Pseudomonadati</taxon>
        <taxon>Planctomycetota</taxon>
        <taxon>Planctomycetia</taxon>
        <taxon>Pirellulales</taxon>
        <taxon>Lacipirellulaceae</taxon>
        <taxon>Bythopirellula</taxon>
    </lineage>
</organism>
<feature type="domain" description="Ice-binding protein C-terminal" evidence="2">
    <location>
        <begin position="169"/>
        <end position="191"/>
    </location>
</feature>
<evidence type="ECO:0000259" key="2">
    <source>
        <dbReference type="Pfam" id="PF07589"/>
    </source>
</evidence>
<dbReference type="Proteomes" id="UP000318437">
    <property type="component" value="Unassembled WGS sequence"/>
</dbReference>
<proteinExistence type="predicted"/>
<accession>A0A5C6CYZ2</accession>
<dbReference type="NCBIfam" id="TIGR02595">
    <property type="entry name" value="PEP_CTERM"/>
    <property type="match status" value="1"/>
</dbReference>
<evidence type="ECO:0000313" key="4">
    <source>
        <dbReference type="Proteomes" id="UP000318437"/>
    </source>
</evidence>
<keyword evidence="4" id="KW-1185">Reference proteome</keyword>
<keyword evidence="1" id="KW-0732">Signal</keyword>
<dbReference type="RefSeq" id="WP_146449443.1">
    <property type="nucleotide sequence ID" value="NZ_SJPS01000002.1"/>
</dbReference>
<dbReference type="EMBL" id="SJPS01000002">
    <property type="protein sequence ID" value="TWU28216.1"/>
    <property type="molecule type" value="Genomic_DNA"/>
</dbReference>
<dbReference type="AlphaFoldDB" id="A0A5C6CYZ2"/>
<feature type="signal peptide" evidence="1">
    <location>
        <begin position="1"/>
        <end position="23"/>
    </location>
</feature>
<feature type="chain" id="PRO_5022674883" evidence="1">
    <location>
        <begin position="24"/>
        <end position="193"/>
    </location>
</feature>
<evidence type="ECO:0000313" key="3">
    <source>
        <dbReference type="EMBL" id="TWU28216.1"/>
    </source>
</evidence>
<evidence type="ECO:0000256" key="1">
    <source>
        <dbReference type="SAM" id="SignalP"/>
    </source>
</evidence>
<dbReference type="InterPro" id="IPR013424">
    <property type="entry name" value="Ice-binding_C"/>
</dbReference>
<dbReference type="Pfam" id="PF07589">
    <property type="entry name" value="PEP-CTERM"/>
    <property type="match status" value="1"/>
</dbReference>
<reference evidence="3 4" key="1">
    <citation type="submission" date="2019-02" db="EMBL/GenBank/DDBJ databases">
        <title>Deep-cultivation of Planctomycetes and their phenomic and genomic characterization uncovers novel biology.</title>
        <authorList>
            <person name="Wiegand S."/>
            <person name="Jogler M."/>
            <person name="Boedeker C."/>
            <person name="Pinto D."/>
            <person name="Vollmers J."/>
            <person name="Rivas-Marin E."/>
            <person name="Kohn T."/>
            <person name="Peeters S.H."/>
            <person name="Heuer A."/>
            <person name="Rast P."/>
            <person name="Oberbeckmann S."/>
            <person name="Bunk B."/>
            <person name="Jeske O."/>
            <person name="Meyerdierks A."/>
            <person name="Storesund J.E."/>
            <person name="Kallscheuer N."/>
            <person name="Luecker S."/>
            <person name="Lage O.M."/>
            <person name="Pohl T."/>
            <person name="Merkel B.J."/>
            <person name="Hornburger P."/>
            <person name="Mueller R.-W."/>
            <person name="Bruemmer F."/>
            <person name="Labrenz M."/>
            <person name="Spormann A.M."/>
            <person name="Op Den Camp H."/>
            <person name="Overmann J."/>
            <person name="Amann R."/>
            <person name="Jetten M.S.M."/>
            <person name="Mascher T."/>
            <person name="Medema M.H."/>
            <person name="Devos D.P."/>
            <person name="Kaster A.-K."/>
            <person name="Ovreas L."/>
            <person name="Rohde M."/>
            <person name="Galperin M.Y."/>
            <person name="Jogler C."/>
        </authorList>
    </citation>
    <scope>NUCLEOTIDE SEQUENCE [LARGE SCALE GENOMIC DNA]</scope>
    <source>
        <strain evidence="3 4">Pla144</strain>
    </source>
</reference>
<protein>
    <submittedName>
        <fullName evidence="3">PEP-CTERM motif protein</fullName>
    </submittedName>
</protein>
<comment type="caution">
    <text evidence="3">The sequence shown here is derived from an EMBL/GenBank/DDBJ whole genome shotgun (WGS) entry which is preliminary data.</text>
</comment>
<sequence precursor="true">MKKINIFALSAVIVLCASVATQAASFSIVGGGDLTIGATGLLDIVYDPAPQGASFQNGGLGLQLTSGTPGVIEFTSAEVLNPAGRWTAVQASFGADAASPLNGFSVGSPGLPTGATSIYAQVGYKVLAAGSTLLSIGVQGEDPIFDGSQGDLSSATMLGTAEVRVAGAPIPEPATLALVGMSLIGLVVRRRNG</sequence>